<evidence type="ECO:0000256" key="3">
    <source>
        <dbReference type="SAM" id="Coils"/>
    </source>
</evidence>
<evidence type="ECO:0000256" key="2">
    <source>
        <dbReference type="ARBA" id="ARBA00023157"/>
    </source>
</evidence>
<evidence type="ECO:0000256" key="1">
    <source>
        <dbReference type="ARBA" id="ARBA00022729"/>
    </source>
</evidence>
<dbReference type="InterPro" id="IPR035992">
    <property type="entry name" value="Ricin_B-like_lectins"/>
</dbReference>
<sequence length="2445" mass="266027">MAAGDAMVKVYGDRAYKYTAMVRHQGSTVAFAMDAARRIVYNVLNLAKQDPAKGELDAAYWADNPAELPFPREITEVGYAIAGATMMPTVKRGGRIEAGKDEQLEPEEIDSFLSTTARLSAVAPFQVLSDGSYVIVLRQSIGDGHGDSVFKLTGGGCSADAARKDYVLSGAKQVPLVRDTLLVDRFLLVDGKLKPVLEVRYRRSRHSTKPESAKDTLGTEDMEGRPFYEPTRELSFIRNLKEGRFTAVHVPTATNEMWRWQVFAHNDATGRVDSFNVERGADGWFNTQGTRFYTSPDAKYRDAVFERSPGTCPFTNRELVPVAGATGHAETALLFDGKAGRVDLGSPAALTFGAGPYTIEAWIKPAAHDGLVLGKGVACQFGTRQDGTLFLAHDAVPFSVATTDTVTLNEYSHVAAVFDGADATVYINGRPSATVRLPYRAGKATQVLIGATDTGGQPSKLFNGEIDEVRIWDRARPVAELKRDLDHRLIGNEPGLVAYYRLDEGLGAVVHDQSDNGLHGTAYLPVWVASQAPVGDHPGVRRDSFTVKGRNVTSGLASVVYHRQQSTTTGYGTAPKPVKMHTRVLLAFATKATGDKEAQVATLDFGVGRDGRLTQVNDVLDLPVLQRPLASQDLDAISVLEQRVASLEAEILSLPRDIDALRADAANVPAFTADRDRLARDVKSIQSTIDRLQDKLTSWRYRLRFNSSRETWQELYITVRGDSLDNEAPLSKVVDASSRSGLWVFEETGETHNGRTVYFIKNVLSGKDMNVQGDSGTDGTAIIQYQRIFKASCQFYLVPDGDWVRIFARHTNYAISSALGRVSQMKAATIMEFGQIKMIRSGMVDGWEERLKDVQHQLQKAQAALDAALRAQTRIDELTRRLAAKQAELTKVSAQLAAMTGATKGDPDLTVNLPLLDLDRTGLSCSGALLGFARCTDAPTLLDSANGNVVLYYRGANDQFFAAYLDTQVKPSVQELVSGGGAVLFTAKDAAIDLGSFTITVTDGEAPSRCDLTITAGNETEVWKSLPRDTARMAAILAGTAAEPVKLGLITTAARDTMTLAEPLAVDVPERAHLMIGTGTGFRAASPHAVGEKSLTLTSSGGAIRFPGQVFLIAYDYDQATCSRQGATLSSGSRLLTLTPGSITSMPNGKARKLVTGHGSRWRGEMPGRTYSFDGRQQHLRLPATQLDRVTTTGDLTMEAWVHAAPMSGRARILNANAGGSQYMLALSEAPRMTARVFKGAPEDAYELSDSIDLAGRDFTIEMWVRRTTTRAVVEPLLVHGEMGGAQNRTLHLQITSDNSFGFCLYGDDLHSPASAPDLNWHHWAAVYEHATRTQIIYRDGVEVARRFSKAPYSGKGPMRLGVRNFSTEYLSGEIDEVRLFGRARTEAEITIERNQRLSGREPGLLGYWTFPGPSAVQSPIKGHQVLAGVGNRILRSRDVFPCGEWAHLAAGFEQSWGIRFSGGAYLEVDKDEALDLPEDLTIEAFLKVDRLGQRMGLISKGETEMGIGVPYQLCVREDGKLEFSFVEPDGKVVRFTSNRAIGANAFHRIAVVRQGRQVAVSSVAQTADAQPWADIRFYIDGQGAGAERYTGPGAQGNSGGLTIGLARDAGKVSALSGSLGEVRLWRVARKDAQIGQAVTGHDKGLVARWGFEENTGNVTFDDGNTYPARLRRATWTVDPDQNASRLRVYRNGELITCDPATGVGDYGDQQLTLAARLSGGTVSEPFGGKLEEVRIWRTVRTSEQILDSLFTRLQGDKQDLIAYWPFDRDSTTDASKQIRDEGLRGNSLDFPASRPTLMLSNAPISTDSSQVRSALAAIRTPFHDTITSSPAVGEYADAQRTAKGVSFGVLKRCYGYLRDGRWHLVTGYKVGSLVSEWVGQVQFDPQLIGYIESAPPVPSENLTGADSWAGASSVEFNEANQVVYSLSSNRTSSVDFAFNLALSVNNAENLLAITAPGGMGTATPIAKVTHTGNFKFGLEFSNAWSSEAKVSQGLNTTRAAKLRLTGHLEDATKVLNSAVGRRYVPANMGYALVQSETADVFALRLAHTGALVAYRMLANPDIPKDWNIISFPVNPRYTKQGTLDGAVGFNDRGKVCDPDYPTAVDYGQYSFFKPREAYALKRRITREQERLRAYYEGVSTETHHADPTGKQARKVLRAMGISEPPAPPARDASPNPIPEGFSHRDLVNTYVWTAQGGFFAETIQATDAVTETHTGSYSFKATLSAAYEVGFEIKGKGATFGLEASFAGGTSVTRAKSKDASRGFGLTVECAPSGDLQRYDNGKPVFNAQGKPVLVPGKVDAYRFLTFYLGESSANFDDFYNKVVDPMWLTNSSEANAAALRQARQSVAKPPCWRVMHRVTYISRVLPPVPPPGAPPLEKAIRAENIDSNYELIQRLDPYVRTSAIRASDLAVATRAALAARLPELLPHADDIIAYLAQYYGLDL</sequence>
<feature type="region of interest" description="Disordered" evidence="4">
    <location>
        <begin position="205"/>
        <end position="224"/>
    </location>
</feature>
<dbReference type="SMART" id="SM00560">
    <property type="entry name" value="LamGL"/>
    <property type="match status" value="2"/>
</dbReference>
<dbReference type="InterPro" id="IPR013320">
    <property type="entry name" value="ConA-like_dom_sf"/>
</dbReference>
<feature type="coiled-coil region" evidence="3">
    <location>
        <begin position="844"/>
        <end position="895"/>
    </location>
</feature>
<reference evidence="6 7" key="1">
    <citation type="submission" date="2024-09" db="EMBL/GenBank/DDBJ databases">
        <authorList>
            <person name="Sun Q."/>
            <person name="Mori K."/>
        </authorList>
    </citation>
    <scope>NUCLEOTIDE SEQUENCE [LARGE SCALE GENOMIC DNA]</scope>
    <source>
        <strain evidence="6 7">CCM 3426</strain>
    </source>
</reference>
<dbReference type="Proteomes" id="UP001589647">
    <property type="component" value="Unassembled WGS sequence"/>
</dbReference>
<dbReference type="CDD" id="cd00161">
    <property type="entry name" value="beta-trefoil_Ricin-like"/>
    <property type="match status" value="1"/>
</dbReference>
<dbReference type="RefSeq" id="WP_189647664.1">
    <property type="nucleotide sequence ID" value="NZ_BMRC01000005.1"/>
</dbReference>
<dbReference type="InterPro" id="IPR006558">
    <property type="entry name" value="LamG-like"/>
</dbReference>
<feature type="domain" description="LamG-like jellyroll fold" evidence="5">
    <location>
        <begin position="355"/>
        <end position="479"/>
    </location>
</feature>
<gene>
    <name evidence="6" type="ORF">ACFFV7_46115</name>
</gene>
<dbReference type="SUPFAM" id="SSF50370">
    <property type="entry name" value="Ricin B-like lectins"/>
    <property type="match status" value="1"/>
</dbReference>
<proteinExistence type="predicted"/>
<dbReference type="Pfam" id="PF14200">
    <property type="entry name" value="RicinB_lectin_2"/>
    <property type="match status" value="1"/>
</dbReference>
<keyword evidence="1" id="KW-0732">Signal</keyword>
<feature type="domain" description="LamG-like jellyroll fold" evidence="5">
    <location>
        <begin position="1257"/>
        <end position="1388"/>
    </location>
</feature>
<dbReference type="SUPFAM" id="SSF49899">
    <property type="entry name" value="Concanavalin A-like lectins/glucanases"/>
    <property type="match status" value="4"/>
</dbReference>
<keyword evidence="7" id="KW-1185">Reference proteome</keyword>
<dbReference type="Gene3D" id="2.80.10.50">
    <property type="match status" value="1"/>
</dbReference>
<dbReference type="EMBL" id="JBHMEI010000078">
    <property type="protein sequence ID" value="MFB9208626.1"/>
    <property type="molecule type" value="Genomic_DNA"/>
</dbReference>
<evidence type="ECO:0000256" key="4">
    <source>
        <dbReference type="SAM" id="MobiDB-lite"/>
    </source>
</evidence>
<evidence type="ECO:0000313" key="7">
    <source>
        <dbReference type="Proteomes" id="UP001589647"/>
    </source>
</evidence>
<name>A0ABV5IVM9_9ACTN</name>
<keyword evidence="2" id="KW-1015">Disulfide bond</keyword>
<organism evidence="6 7">
    <name type="scientific">Nonomuraea spiralis</name>
    <dbReference type="NCBI Taxonomy" id="46182"/>
    <lineage>
        <taxon>Bacteria</taxon>
        <taxon>Bacillati</taxon>
        <taxon>Actinomycetota</taxon>
        <taxon>Actinomycetes</taxon>
        <taxon>Streptosporangiales</taxon>
        <taxon>Streptosporangiaceae</taxon>
        <taxon>Nonomuraea</taxon>
    </lineage>
</organism>
<protein>
    <submittedName>
        <fullName evidence="6">LamG-like jellyroll fold domain-containing protein</fullName>
    </submittedName>
</protein>
<accession>A0ABV5IVM9</accession>
<keyword evidence="3" id="KW-0175">Coiled coil</keyword>
<evidence type="ECO:0000259" key="5">
    <source>
        <dbReference type="SMART" id="SM00560"/>
    </source>
</evidence>
<dbReference type="Gene3D" id="2.60.120.200">
    <property type="match status" value="4"/>
</dbReference>
<evidence type="ECO:0000313" key="6">
    <source>
        <dbReference type="EMBL" id="MFB9208626.1"/>
    </source>
</evidence>
<dbReference type="InterPro" id="IPR000772">
    <property type="entry name" value="Ricin_B_lectin"/>
</dbReference>
<comment type="caution">
    <text evidence="6">The sequence shown here is derived from an EMBL/GenBank/DDBJ whole genome shotgun (WGS) entry which is preliminary data.</text>
</comment>
<dbReference type="Pfam" id="PF13385">
    <property type="entry name" value="Laminin_G_3"/>
    <property type="match status" value="3"/>
</dbReference>